<dbReference type="InterPro" id="IPR016160">
    <property type="entry name" value="Ald_DH_CS_CYS"/>
</dbReference>
<evidence type="ECO:0000259" key="3">
    <source>
        <dbReference type="Pfam" id="PF00171"/>
    </source>
</evidence>
<organism evidence="4 5">
    <name type="scientific">Candidatus Zymogenus saltonus</name>
    <dbReference type="NCBI Taxonomy" id="2844893"/>
    <lineage>
        <taxon>Bacteria</taxon>
        <taxon>Deltaproteobacteria</taxon>
        <taxon>Candidatus Zymogenia</taxon>
        <taxon>Candidatus Zymogeniales</taxon>
        <taxon>Candidatus Zymogenaceae</taxon>
        <taxon>Candidatus Zymogenus</taxon>
    </lineage>
</organism>
<dbReference type="PANTHER" id="PTHR43353:SF5">
    <property type="entry name" value="SUCCINATE-SEMIALDEHYDE DEHYDROGENASE, MITOCHONDRIAL"/>
    <property type="match status" value="1"/>
</dbReference>
<dbReference type="GO" id="GO:0009450">
    <property type="term" value="P:gamma-aminobutyric acid catabolic process"/>
    <property type="evidence" value="ECO:0007669"/>
    <property type="project" value="TreeGrafter"/>
</dbReference>
<dbReference type="SUPFAM" id="SSF53720">
    <property type="entry name" value="ALDH-like"/>
    <property type="match status" value="1"/>
</dbReference>
<evidence type="ECO:0000313" key="4">
    <source>
        <dbReference type="EMBL" id="MBN1571882.1"/>
    </source>
</evidence>
<evidence type="ECO:0000256" key="2">
    <source>
        <dbReference type="ARBA" id="ARBA00023002"/>
    </source>
</evidence>
<gene>
    <name evidence="4" type="ORF">JW984_01660</name>
</gene>
<keyword evidence="2" id="KW-0560">Oxidoreductase</keyword>
<reference evidence="4" key="2">
    <citation type="submission" date="2021-01" db="EMBL/GenBank/DDBJ databases">
        <authorList>
            <person name="Hahn C.R."/>
            <person name="Youssef N.H."/>
            <person name="Elshahed M."/>
        </authorList>
    </citation>
    <scope>NUCLEOTIDE SEQUENCE</scope>
    <source>
        <strain evidence="4">Zod_Metabat.24</strain>
    </source>
</reference>
<dbReference type="InterPro" id="IPR016161">
    <property type="entry name" value="Ald_DH/histidinol_DH"/>
</dbReference>
<proteinExistence type="inferred from homology"/>
<comment type="similarity">
    <text evidence="1">Belongs to the aldehyde dehydrogenase family.</text>
</comment>
<dbReference type="GO" id="GO:0004777">
    <property type="term" value="F:succinate-semialdehyde dehydrogenase (NAD+) activity"/>
    <property type="evidence" value="ECO:0007669"/>
    <property type="project" value="TreeGrafter"/>
</dbReference>
<protein>
    <submittedName>
        <fullName evidence="4">NAD-dependent succinate-semialdehyde dehydrogenase</fullName>
    </submittedName>
</protein>
<evidence type="ECO:0000256" key="1">
    <source>
        <dbReference type="ARBA" id="ARBA00009986"/>
    </source>
</evidence>
<sequence>MTVPNLMYIDGQWVPASDGAKIDIINPADEEKVDTVPVATRDDLDRALESTERAWRSWREVDVWTRSAKIRAVSDIIKRRVDEIAATLTEEQGKPTAEAKAEIGAAAEQFDWYADEARRIYGRVIDGHSREHRIIVIREPIGPVAAFSPWNFPALLSARKIAPAIACGCSIIVKPAVEAPRTTLCIAEAVHEAGIPAGVLNMVTGKSSMISEHLIKSDVIRKVTLTGSVPIGQEILRLSADGIKVVTMELGGHSPVLVFEDADIDQAAELCARTKYRNNGQVCIAASRFFVQESVADKFIDKFVEVTKSLTVGDGRDPKTEVGPLANKRRLDATEGIVADAVDKGATVRCGGKRPEGFVRGFYYEPTVITGVDDSMAIMTEEPFCPAAPISTFSDIGDALTKANATEFGLAAYIFTKNTKTMFLAAEGIESGMVGVNTLLLSAPEIPFGGIKKSGFGREGGSEGVEAYTVTKYLNIKL</sequence>
<dbReference type="InterPro" id="IPR050740">
    <property type="entry name" value="Aldehyde_DH_Superfamily"/>
</dbReference>
<dbReference type="AlphaFoldDB" id="A0A9D8KC95"/>
<dbReference type="FunFam" id="3.40.309.10:FF:000004">
    <property type="entry name" value="Succinate-semialdehyde dehydrogenase I"/>
    <property type="match status" value="1"/>
</dbReference>
<accession>A0A9D8KC95</accession>
<dbReference type="CDD" id="cd07103">
    <property type="entry name" value="ALDH_F5_SSADH_GabD"/>
    <property type="match status" value="1"/>
</dbReference>
<dbReference type="InterPro" id="IPR015590">
    <property type="entry name" value="Aldehyde_DH_dom"/>
</dbReference>
<dbReference type="PROSITE" id="PS00070">
    <property type="entry name" value="ALDEHYDE_DEHYDR_CYS"/>
    <property type="match status" value="1"/>
</dbReference>
<dbReference type="Proteomes" id="UP000809273">
    <property type="component" value="Unassembled WGS sequence"/>
</dbReference>
<evidence type="ECO:0000313" key="5">
    <source>
        <dbReference type="Proteomes" id="UP000809273"/>
    </source>
</evidence>
<dbReference type="Gene3D" id="3.40.605.10">
    <property type="entry name" value="Aldehyde Dehydrogenase, Chain A, domain 1"/>
    <property type="match status" value="1"/>
</dbReference>
<reference evidence="4" key="1">
    <citation type="journal article" date="2021" name="Environ. Microbiol.">
        <title>Genomic characterization of three novel Desulfobacterota classes expand the metabolic and phylogenetic diversity of the phylum.</title>
        <authorList>
            <person name="Murphy C.L."/>
            <person name="Biggerstaff J."/>
            <person name="Eichhorn A."/>
            <person name="Ewing E."/>
            <person name="Shahan R."/>
            <person name="Soriano D."/>
            <person name="Stewart S."/>
            <person name="VanMol K."/>
            <person name="Walker R."/>
            <person name="Walters P."/>
            <person name="Elshahed M.S."/>
            <person name="Youssef N.H."/>
        </authorList>
    </citation>
    <scope>NUCLEOTIDE SEQUENCE</scope>
    <source>
        <strain evidence="4">Zod_Metabat.24</strain>
    </source>
</reference>
<dbReference type="InterPro" id="IPR016163">
    <property type="entry name" value="Ald_DH_C"/>
</dbReference>
<dbReference type="InterPro" id="IPR016162">
    <property type="entry name" value="Ald_DH_N"/>
</dbReference>
<feature type="domain" description="Aldehyde dehydrogenase" evidence="3">
    <location>
        <begin position="13"/>
        <end position="473"/>
    </location>
</feature>
<dbReference type="PANTHER" id="PTHR43353">
    <property type="entry name" value="SUCCINATE-SEMIALDEHYDE DEHYDROGENASE, MITOCHONDRIAL"/>
    <property type="match status" value="1"/>
</dbReference>
<name>A0A9D8KC95_9DELT</name>
<dbReference type="Pfam" id="PF00171">
    <property type="entry name" value="Aldedh"/>
    <property type="match status" value="1"/>
</dbReference>
<dbReference type="Gene3D" id="3.40.309.10">
    <property type="entry name" value="Aldehyde Dehydrogenase, Chain A, domain 2"/>
    <property type="match status" value="1"/>
</dbReference>
<dbReference type="EMBL" id="JAFGIX010000008">
    <property type="protein sequence ID" value="MBN1571882.1"/>
    <property type="molecule type" value="Genomic_DNA"/>
</dbReference>
<dbReference type="FunFam" id="3.40.605.10:FF:000007">
    <property type="entry name" value="NAD/NADP-dependent betaine aldehyde dehydrogenase"/>
    <property type="match status" value="1"/>
</dbReference>
<comment type="caution">
    <text evidence="4">The sequence shown here is derived from an EMBL/GenBank/DDBJ whole genome shotgun (WGS) entry which is preliminary data.</text>
</comment>